<dbReference type="Proteomes" id="UP000814140">
    <property type="component" value="Unassembled WGS sequence"/>
</dbReference>
<evidence type="ECO:0000313" key="2">
    <source>
        <dbReference type="Proteomes" id="UP000814140"/>
    </source>
</evidence>
<comment type="caution">
    <text evidence="1">The sequence shown here is derived from an EMBL/GenBank/DDBJ whole genome shotgun (WGS) entry which is preliminary data.</text>
</comment>
<gene>
    <name evidence="1" type="ORF">BV25DRAFT_1087114</name>
</gene>
<proteinExistence type="predicted"/>
<keyword evidence="2" id="KW-1185">Reference proteome</keyword>
<sequence length="255" mass="27885">MPIPFPDVVELPSGLKLETLFTAPTETLSSGSSGLSKKLAVCLHPWSRLGGNMHDPVLASIVRPLVQEGHFHVLRYNSRGVRRSSGWASFTGFQEAEDLKEFVNYAIEALGSVKEVAIIGYSNGSLPASLHPVLPEPIRTSHILISYPVGPRAFLTLFNSGVYQCRLQELLQQPRAHILLQYGDQDEFTGITSYERWLEQLNSAAQTASGSLDGVLGPPIGGAFRQVRVNGASHFWSGSAGRKMVQEIISFLREA</sequence>
<reference evidence="1" key="1">
    <citation type="submission" date="2021-03" db="EMBL/GenBank/DDBJ databases">
        <authorList>
            <consortium name="DOE Joint Genome Institute"/>
            <person name="Ahrendt S."/>
            <person name="Looney B.P."/>
            <person name="Miyauchi S."/>
            <person name="Morin E."/>
            <person name="Drula E."/>
            <person name="Courty P.E."/>
            <person name="Chicoki N."/>
            <person name="Fauchery L."/>
            <person name="Kohler A."/>
            <person name="Kuo A."/>
            <person name="Labutti K."/>
            <person name="Pangilinan J."/>
            <person name="Lipzen A."/>
            <person name="Riley R."/>
            <person name="Andreopoulos W."/>
            <person name="He G."/>
            <person name="Johnson J."/>
            <person name="Barry K.W."/>
            <person name="Grigoriev I.V."/>
            <person name="Nagy L."/>
            <person name="Hibbett D."/>
            <person name="Henrissat B."/>
            <person name="Matheny P.B."/>
            <person name="Labbe J."/>
            <person name="Martin F."/>
        </authorList>
    </citation>
    <scope>NUCLEOTIDE SEQUENCE</scope>
    <source>
        <strain evidence="1">HHB10654</strain>
    </source>
</reference>
<reference evidence="1" key="2">
    <citation type="journal article" date="2022" name="New Phytol.">
        <title>Evolutionary transition to the ectomycorrhizal habit in the genomes of a hyperdiverse lineage of mushroom-forming fungi.</title>
        <authorList>
            <person name="Looney B."/>
            <person name="Miyauchi S."/>
            <person name="Morin E."/>
            <person name="Drula E."/>
            <person name="Courty P.E."/>
            <person name="Kohler A."/>
            <person name="Kuo A."/>
            <person name="LaButti K."/>
            <person name="Pangilinan J."/>
            <person name="Lipzen A."/>
            <person name="Riley R."/>
            <person name="Andreopoulos W."/>
            <person name="He G."/>
            <person name="Johnson J."/>
            <person name="Nolan M."/>
            <person name="Tritt A."/>
            <person name="Barry K.W."/>
            <person name="Grigoriev I.V."/>
            <person name="Nagy L.G."/>
            <person name="Hibbett D."/>
            <person name="Henrissat B."/>
            <person name="Matheny P.B."/>
            <person name="Labbe J."/>
            <person name="Martin F.M."/>
        </authorList>
    </citation>
    <scope>NUCLEOTIDE SEQUENCE</scope>
    <source>
        <strain evidence="1">HHB10654</strain>
    </source>
</reference>
<dbReference type="EMBL" id="MU277190">
    <property type="protein sequence ID" value="KAI0067279.1"/>
    <property type="molecule type" value="Genomic_DNA"/>
</dbReference>
<organism evidence="1 2">
    <name type="scientific">Artomyces pyxidatus</name>
    <dbReference type="NCBI Taxonomy" id="48021"/>
    <lineage>
        <taxon>Eukaryota</taxon>
        <taxon>Fungi</taxon>
        <taxon>Dikarya</taxon>
        <taxon>Basidiomycota</taxon>
        <taxon>Agaricomycotina</taxon>
        <taxon>Agaricomycetes</taxon>
        <taxon>Russulales</taxon>
        <taxon>Auriscalpiaceae</taxon>
        <taxon>Artomyces</taxon>
    </lineage>
</organism>
<evidence type="ECO:0000313" key="1">
    <source>
        <dbReference type="EMBL" id="KAI0067279.1"/>
    </source>
</evidence>
<protein>
    <submittedName>
        <fullName evidence="1">Alpha/beta-hydrolase</fullName>
    </submittedName>
</protein>
<accession>A0ACB8TFQ1</accession>
<name>A0ACB8TFQ1_9AGAM</name>